<protein>
    <submittedName>
        <fullName evidence="1">Uncharacterized protein</fullName>
    </submittedName>
</protein>
<dbReference type="EMBL" id="AP019416">
    <property type="protein sequence ID" value="BBI51372.1"/>
    <property type="molecule type" value="Genomic_DNA"/>
</dbReference>
<accession>A0ABN5WX05</accession>
<proteinExistence type="predicted"/>
<dbReference type="Proteomes" id="UP000289555">
    <property type="component" value="Chromosome"/>
</dbReference>
<keyword evidence="2" id="KW-1185">Reference proteome</keyword>
<gene>
    <name evidence="1" type="ORF">HORIV_37930</name>
</gene>
<name>A0ABN5WX05_9GAMM</name>
<organism evidence="1 2">
    <name type="scientific">Vreelandella olivaria</name>
    <dbReference type="NCBI Taxonomy" id="390919"/>
    <lineage>
        <taxon>Bacteria</taxon>
        <taxon>Pseudomonadati</taxon>
        <taxon>Pseudomonadota</taxon>
        <taxon>Gammaproteobacteria</taxon>
        <taxon>Oceanospirillales</taxon>
        <taxon>Halomonadaceae</taxon>
        <taxon>Vreelandella</taxon>
    </lineage>
</organism>
<reference evidence="2" key="1">
    <citation type="journal article" date="2019" name="Microbiol. Resour. Announc.">
        <title>Complete Genome Sequence of Halomonas olivaria, a Moderately Halophilic Bacterium Isolated from Olive Processing Effluents, Obtained by Nanopore Sequencing.</title>
        <authorList>
            <person name="Nagata S."/>
            <person name="Ii K.M."/>
            <person name="Tsukimi T."/>
            <person name="Miura M.C."/>
            <person name="Galipon J."/>
            <person name="Arakawa K."/>
        </authorList>
    </citation>
    <scope>NUCLEOTIDE SEQUENCE [LARGE SCALE GENOMIC DNA]</scope>
    <source>
        <strain evidence="2">TYRC17</strain>
    </source>
</reference>
<evidence type="ECO:0000313" key="1">
    <source>
        <dbReference type="EMBL" id="BBI51372.1"/>
    </source>
</evidence>
<evidence type="ECO:0000313" key="2">
    <source>
        <dbReference type="Proteomes" id="UP000289555"/>
    </source>
</evidence>
<sequence length="66" mass="7863">MRRVDTGRHFRCRYGGKPLPWVPISKHEPSRKMMRHRSQGRIRYKMIMVNVRLTGASRIRPTAMTL</sequence>